<name>A0A915CXG2_9BILA</name>
<sequence>MHCTCSISGDSSKYTFISRKIIVTLKELHDLLKSAGIAGFCNPVYTRIARSFAWPGNIVEIIEEHADSICAIEDWTNRSVRASSISKGRFKDEEFSVVLECAHEEIGNVASLKPASSAYGVVLKALSTDQFLGDVVKMNGDNNTSFVECFNSVAIKYRPKRKF</sequence>
<dbReference type="WBParaSite" id="jg13196">
    <property type="protein sequence ID" value="jg13196"/>
    <property type="gene ID" value="jg13196"/>
</dbReference>
<organism evidence="1 2">
    <name type="scientific">Ditylenchus dipsaci</name>
    <dbReference type="NCBI Taxonomy" id="166011"/>
    <lineage>
        <taxon>Eukaryota</taxon>
        <taxon>Metazoa</taxon>
        <taxon>Ecdysozoa</taxon>
        <taxon>Nematoda</taxon>
        <taxon>Chromadorea</taxon>
        <taxon>Rhabditida</taxon>
        <taxon>Tylenchina</taxon>
        <taxon>Tylenchomorpha</taxon>
        <taxon>Sphaerularioidea</taxon>
        <taxon>Anguinidae</taxon>
        <taxon>Anguininae</taxon>
        <taxon>Ditylenchus</taxon>
    </lineage>
</organism>
<reference evidence="2" key="1">
    <citation type="submission" date="2022-11" db="UniProtKB">
        <authorList>
            <consortium name="WormBaseParasite"/>
        </authorList>
    </citation>
    <scope>IDENTIFICATION</scope>
</reference>
<dbReference type="Proteomes" id="UP000887574">
    <property type="component" value="Unplaced"/>
</dbReference>
<evidence type="ECO:0000313" key="2">
    <source>
        <dbReference type="WBParaSite" id="jg13196"/>
    </source>
</evidence>
<dbReference type="AlphaFoldDB" id="A0A915CXG2"/>
<protein>
    <submittedName>
        <fullName evidence="2">Uncharacterized protein</fullName>
    </submittedName>
</protein>
<accession>A0A915CXG2</accession>
<keyword evidence="1" id="KW-1185">Reference proteome</keyword>
<proteinExistence type="predicted"/>
<evidence type="ECO:0000313" key="1">
    <source>
        <dbReference type="Proteomes" id="UP000887574"/>
    </source>
</evidence>